<dbReference type="Proteomes" id="UP000015441">
    <property type="component" value="Unassembled WGS sequence"/>
</dbReference>
<keyword evidence="1" id="KW-0732">Signal</keyword>
<proteinExistence type="predicted"/>
<keyword evidence="3" id="KW-1185">Reference proteome</keyword>
<name>N1JDR3_BLUG1</name>
<accession>N1JDR3</accession>
<protein>
    <submittedName>
        <fullName evidence="2">CSEP0017 putative effector protein</fullName>
    </submittedName>
</protein>
<sequence>MKFLSISGMAFILSLSGSVMSMPWGQEVLPVPDPVRSFSFTCGGSRTYHKADLDRYVDQALGRMNTGQPITTTQAFQYTHPGPYFSAYINPDLNVFRTEFNREEHVVFDQHGYIMGGMTYEMVGGTPRFVPCKFPASTKFM</sequence>
<evidence type="ECO:0000313" key="3">
    <source>
        <dbReference type="Proteomes" id="UP000015441"/>
    </source>
</evidence>
<dbReference type="EMBL" id="CAUH01004619">
    <property type="protein sequence ID" value="CCU80320.1"/>
    <property type="molecule type" value="Genomic_DNA"/>
</dbReference>
<dbReference type="InParanoid" id="N1JDR3"/>
<dbReference type="AlphaFoldDB" id="N1JDR3"/>
<feature type="chain" id="PRO_5004106824" evidence="1">
    <location>
        <begin position="22"/>
        <end position="141"/>
    </location>
</feature>
<feature type="signal peptide" evidence="1">
    <location>
        <begin position="1"/>
        <end position="21"/>
    </location>
</feature>
<dbReference type="HOGENOM" id="CLU_1824975_0_0_1"/>
<comment type="caution">
    <text evidence="2">The sequence shown here is derived from an EMBL/GenBank/DDBJ whole genome shotgun (WGS) entry which is preliminary data.</text>
</comment>
<evidence type="ECO:0000313" key="2">
    <source>
        <dbReference type="EMBL" id="CCU80320.1"/>
    </source>
</evidence>
<evidence type="ECO:0000256" key="1">
    <source>
        <dbReference type="SAM" id="SignalP"/>
    </source>
</evidence>
<organism evidence="2 3">
    <name type="scientific">Blumeria graminis f. sp. hordei (strain DH14)</name>
    <name type="common">Barley powdery mildew</name>
    <name type="synonym">Oidium monilioides f. sp. hordei</name>
    <dbReference type="NCBI Taxonomy" id="546991"/>
    <lineage>
        <taxon>Eukaryota</taxon>
        <taxon>Fungi</taxon>
        <taxon>Dikarya</taxon>
        <taxon>Ascomycota</taxon>
        <taxon>Pezizomycotina</taxon>
        <taxon>Leotiomycetes</taxon>
        <taxon>Erysiphales</taxon>
        <taxon>Erysiphaceae</taxon>
        <taxon>Blumeria</taxon>
        <taxon>Blumeria hordei</taxon>
    </lineage>
</organism>
<gene>
    <name evidence="2" type="ORF">BGHDH14_bgh00458</name>
</gene>
<reference evidence="2 3" key="1">
    <citation type="journal article" date="2010" name="Science">
        <title>Genome expansion and gene loss in powdery mildew fungi reveal tradeoffs in extreme parasitism.</title>
        <authorList>
            <person name="Spanu P.D."/>
            <person name="Abbott J.C."/>
            <person name="Amselem J."/>
            <person name="Burgis T.A."/>
            <person name="Soanes D.M."/>
            <person name="Stueber K."/>
            <person name="Ver Loren van Themaat E."/>
            <person name="Brown J.K.M."/>
            <person name="Butcher S.A."/>
            <person name="Gurr S.J."/>
            <person name="Lebrun M.-H."/>
            <person name="Ridout C.J."/>
            <person name="Schulze-Lefert P."/>
            <person name="Talbot N.J."/>
            <person name="Ahmadinejad N."/>
            <person name="Ametz C."/>
            <person name="Barton G.R."/>
            <person name="Benjdia M."/>
            <person name="Bidzinski P."/>
            <person name="Bindschedler L.V."/>
            <person name="Both M."/>
            <person name="Brewer M.T."/>
            <person name="Cadle-Davidson L."/>
            <person name="Cadle-Davidson M.M."/>
            <person name="Collemare J."/>
            <person name="Cramer R."/>
            <person name="Frenkel O."/>
            <person name="Godfrey D."/>
            <person name="Harriman J."/>
            <person name="Hoede C."/>
            <person name="King B.C."/>
            <person name="Klages S."/>
            <person name="Kleemann J."/>
            <person name="Knoll D."/>
            <person name="Koti P.S."/>
            <person name="Kreplak J."/>
            <person name="Lopez-Ruiz F.J."/>
            <person name="Lu X."/>
            <person name="Maekawa T."/>
            <person name="Mahanil S."/>
            <person name="Micali C."/>
            <person name="Milgroom M.G."/>
            <person name="Montana G."/>
            <person name="Noir S."/>
            <person name="O'Connell R.J."/>
            <person name="Oberhaensli S."/>
            <person name="Parlange F."/>
            <person name="Pedersen C."/>
            <person name="Quesneville H."/>
            <person name="Reinhardt R."/>
            <person name="Rott M."/>
            <person name="Sacristan S."/>
            <person name="Schmidt S.M."/>
            <person name="Schoen M."/>
            <person name="Skamnioti P."/>
            <person name="Sommer H."/>
            <person name="Stephens A."/>
            <person name="Takahara H."/>
            <person name="Thordal-Christensen H."/>
            <person name="Vigouroux M."/>
            <person name="Wessling R."/>
            <person name="Wicker T."/>
            <person name="Panstruga R."/>
        </authorList>
    </citation>
    <scope>NUCLEOTIDE SEQUENCE [LARGE SCALE GENOMIC DNA]</scope>
    <source>
        <strain evidence="2">DH14</strain>
    </source>
</reference>
<dbReference type="OrthoDB" id="10326443at2759"/>